<comment type="similarity">
    <text evidence="8">Belongs to the PPP phosphatase family.</text>
</comment>
<feature type="region of interest" description="Disordered" evidence="9">
    <location>
        <begin position="1"/>
        <end position="94"/>
    </location>
</feature>
<proteinExistence type="inferred from homology"/>
<evidence type="ECO:0000256" key="6">
    <source>
        <dbReference type="ARBA" id="ARBA00047761"/>
    </source>
</evidence>
<dbReference type="Proteomes" id="UP000038045">
    <property type="component" value="Unplaced"/>
</dbReference>
<dbReference type="SMART" id="SM00156">
    <property type="entry name" value="PP2Ac"/>
    <property type="match status" value="1"/>
</dbReference>
<keyword evidence="5" id="KW-0464">Manganese</keyword>
<dbReference type="InterPro" id="IPR029052">
    <property type="entry name" value="Metallo-depent_PP-like"/>
</dbReference>
<dbReference type="CDD" id="cd00144">
    <property type="entry name" value="MPP_PPP_family"/>
    <property type="match status" value="1"/>
</dbReference>
<evidence type="ECO:0000256" key="8">
    <source>
        <dbReference type="RuleBase" id="RU004273"/>
    </source>
</evidence>
<keyword evidence="11" id="KW-1185">Reference proteome</keyword>
<dbReference type="GO" id="GO:0004722">
    <property type="term" value="F:protein serine/threonine phosphatase activity"/>
    <property type="evidence" value="ECO:0007669"/>
    <property type="project" value="UniProtKB-EC"/>
</dbReference>
<evidence type="ECO:0000256" key="9">
    <source>
        <dbReference type="SAM" id="MobiDB-lite"/>
    </source>
</evidence>
<dbReference type="InterPro" id="IPR050341">
    <property type="entry name" value="PP1_catalytic_subunit"/>
</dbReference>
<evidence type="ECO:0000313" key="12">
    <source>
        <dbReference type="WBParaSite" id="PTRK_0001331500.1"/>
    </source>
</evidence>
<accession>A0A0N4ZXA1</accession>
<keyword evidence="4" id="KW-0904">Protein phosphatase</keyword>
<protein>
    <recommendedName>
        <fullName evidence="8">Serine/threonine-protein phosphatase</fullName>
        <ecNumber evidence="8">3.1.3.16</ecNumber>
    </recommendedName>
</protein>
<dbReference type="InterPro" id="IPR004843">
    <property type="entry name" value="Calcineurin-like_PHP"/>
</dbReference>
<comment type="cofactor">
    <cofactor evidence="1">
        <name>Mn(2+)</name>
        <dbReference type="ChEBI" id="CHEBI:29035"/>
    </cofactor>
</comment>
<dbReference type="PANTHER" id="PTHR11668">
    <property type="entry name" value="SERINE/THREONINE PROTEIN PHOSPHATASE"/>
    <property type="match status" value="1"/>
</dbReference>
<dbReference type="AlphaFoldDB" id="A0A0N4ZXA1"/>
<keyword evidence="2" id="KW-0479">Metal-binding</keyword>
<comment type="catalytic activity">
    <reaction evidence="7 8">
        <text>O-phospho-L-threonyl-[protein] + H2O = L-threonyl-[protein] + phosphate</text>
        <dbReference type="Rhea" id="RHEA:47004"/>
        <dbReference type="Rhea" id="RHEA-COMP:11060"/>
        <dbReference type="Rhea" id="RHEA-COMP:11605"/>
        <dbReference type="ChEBI" id="CHEBI:15377"/>
        <dbReference type="ChEBI" id="CHEBI:30013"/>
        <dbReference type="ChEBI" id="CHEBI:43474"/>
        <dbReference type="ChEBI" id="CHEBI:61977"/>
        <dbReference type="EC" id="3.1.3.16"/>
    </reaction>
</comment>
<name>A0A0N4ZXA1_PARTI</name>
<evidence type="ECO:0000256" key="7">
    <source>
        <dbReference type="ARBA" id="ARBA00048336"/>
    </source>
</evidence>
<feature type="compositionally biased region" description="Low complexity" evidence="9">
    <location>
        <begin position="63"/>
        <end position="80"/>
    </location>
</feature>
<evidence type="ECO:0000256" key="5">
    <source>
        <dbReference type="ARBA" id="ARBA00023211"/>
    </source>
</evidence>
<evidence type="ECO:0000313" key="11">
    <source>
        <dbReference type="Proteomes" id="UP000038045"/>
    </source>
</evidence>
<dbReference type="PRINTS" id="PR00114">
    <property type="entry name" value="STPHPHTASE"/>
</dbReference>
<dbReference type="GO" id="GO:0005737">
    <property type="term" value="C:cytoplasm"/>
    <property type="evidence" value="ECO:0007669"/>
    <property type="project" value="TreeGrafter"/>
</dbReference>
<dbReference type="Pfam" id="PF00149">
    <property type="entry name" value="Metallophos"/>
    <property type="match status" value="1"/>
</dbReference>
<dbReference type="SUPFAM" id="SSF56300">
    <property type="entry name" value="Metallo-dependent phosphatases"/>
    <property type="match status" value="1"/>
</dbReference>
<feature type="compositionally biased region" description="Basic residues" evidence="9">
    <location>
        <begin position="50"/>
        <end position="62"/>
    </location>
</feature>
<feature type="compositionally biased region" description="Low complexity" evidence="9">
    <location>
        <begin position="20"/>
        <end position="29"/>
    </location>
</feature>
<dbReference type="GO" id="GO:0046872">
    <property type="term" value="F:metal ion binding"/>
    <property type="evidence" value="ECO:0007669"/>
    <property type="project" value="UniProtKB-KW"/>
</dbReference>
<dbReference type="GO" id="GO:0005634">
    <property type="term" value="C:nucleus"/>
    <property type="evidence" value="ECO:0007669"/>
    <property type="project" value="TreeGrafter"/>
</dbReference>
<dbReference type="InterPro" id="IPR006186">
    <property type="entry name" value="Ser/Thr-sp_prot-phosphatase"/>
</dbReference>
<keyword evidence="3 8" id="KW-0378">Hydrolase</keyword>
<evidence type="ECO:0000256" key="3">
    <source>
        <dbReference type="ARBA" id="ARBA00022801"/>
    </source>
</evidence>
<evidence type="ECO:0000256" key="4">
    <source>
        <dbReference type="ARBA" id="ARBA00022912"/>
    </source>
</evidence>
<comment type="catalytic activity">
    <reaction evidence="6">
        <text>O-phospho-L-seryl-[protein] + H2O = L-seryl-[protein] + phosphate</text>
        <dbReference type="Rhea" id="RHEA:20629"/>
        <dbReference type="Rhea" id="RHEA-COMP:9863"/>
        <dbReference type="Rhea" id="RHEA-COMP:11604"/>
        <dbReference type="ChEBI" id="CHEBI:15377"/>
        <dbReference type="ChEBI" id="CHEBI:29999"/>
        <dbReference type="ChEBI" id="CHEBI:43474"/>
        <dbReference type="ChEBI" id="CHEBI:83421"/>
        <dbReference type="EC" id="3.1.3.16"/>
    </reaction>
</comment>
<dbReference type="PROSITE" id="PS00125">
    <property type="entry name" value="SER_THR_PHOSPHATASE"/>
    <property type="match status" value="1"/>
</dbReference>
<dbReference type="WBParaSite" id="PTRK_0001331500.1">
    <property type="protein sequence ID" value="PTRK_0001331500.1"/>
    <property type="gene ID" value="PTRK_0001331500"/>
</dbReference>
<dbReference type="STRING" id="131310.A0A0N4ZXA1"/>
<dbReference type="EC" id="3.1.3.16" evidence="8"/>
<evidence type="ECO:0000256" key="1">
    <source>
        <dbReference type="ARBA" id="ARBA00001936"/>
    </source>
</evidence>
<reference evidence="12" key="1">
    <citation type="submission" date="2017-02" db="UniProtKB">
        <authorList>
            <consortium name="WormBaseParasite"/>
        </authorList>
    </citation>
    <scope>IDENTIFICATION</scope>
</reference>
<feature type="domain" description="Serine/threonine specific protein phosphatases" evidence="10">
    <location>
        <begin position="276"/>
        <end position="281"/>
    </location>
</feature>
<organism evidence="11 12">
    <name type="scientific">Parastrongyloides trichosuri</name>
    <name type="common">Possum-specific nematode worm</name>
    <dbReference type="NCBI Taxonomy" id="131310"/>
    <lineage>
        <taxon>Eukaryota</taxon>
        <taxon>Metazoa</taxon>
        <taxon>Ecdysozoa</taxon>
        <taxon>Nematoda</taxon>
        <taxon>Chromadorea</taxon>
        <taxon>Rhabditida</taxon>
        <taxon>Tylenchina</taxon>
        <taxon>Panagrolaimomorpha</taxon>
        <taxon>Strongyloidoidea</taxon>
        <taxon>Strongyloididae</taxon>
        <taxon>Parastrongyloides</taxon>
    </lineage>
</organism>
<dbReference type="Gene3D" id="3.60.21.10">
    <property type="match status" value="1"/>
</dbReference>
<sequence>MNTSRQSLNDRLKKKKKSSGSDSDSSTTSNEQEESFTDGKKKSSMTKIITKIKKPFKRKKGAKSCPDGSFGSDSSEFSVSKTSENGNTTKKIDLPTPTKHVVILNKTNQNESENASCKIMCNTGTEYKIQMKNFISKLGNCECNSISDGQYLDLLLTLLNMYKKQYRHGNSYDLDQSFRKTFTINTVHAIVHKATLIFKNEPILLNIKIPNTDLIVLSDVHGSFMDLLEIFVKNGAPGVKTYLILGDYVDKGVDEVFVIIFLFLIKICFPERLYLLRGNHEFLDLNSRETFPSRCKKILGSFNGYRIINYAFEFLPLAAIVEDDILCVHGGVSQWMKNRQSISQLERPLKKNKDIISRLIISDIIWSDVKRDDYPKFEGLGFSTSKRGVGFAFNDYGLTTILRDLNVSRLIRGHQPCESGFKVDYDNLCYTVHARNFHDLSTTTGGYCYIKKSGTNLSTNKTNLIIEGKTYSLRYCIPTALDAAGFCQSLARQFKEFQNLDQFRVVDTNVKKDCQICMNRSLYLKVLTCKKRTYLIHNQIKLLIKKDREKNAGKLLYPIFSYNMEGKKKIPLERIPVFLDLLYTDPIRNKSLVAPFEQELINKYREDVKVMKGKDLTVASFPYNKLPLQKIYHTIDNELNYVNDIDDNSF</sequence>
<evidence type="ECO:0000256" key="2">
    <source>
        <dbReference type="ARBA" id="ARBA00022723"/>
    </source>
</evidence>
<evidence type="ECO:0000259" key="10">
    <source>
        <dbReference type="PROSITE" id="PS00125"/>
    </source>
</evidence>
<dbReference type="PANTHER" id="PTHR11668:SF300">
    <property type="entry name" value="SERINE_THREONINE-PROTEIN PHOSPHATASE"/>
    <property type="match status" value="1"/>
</dbReference>